<evidence type="ECO:0000313" key="1">
    <source>
        <dbReference type="EMBL" id="QCW23166.1"/>
    </source>
</evidence>
<protein>
    <submittedName>
        <fullName evidence="1">Uncharacterized protein</fullName>
    </submittedName>
</protein>
<organism evidence="1 2">
    <name type="scientific">Vibrio phage 5 TSL-2019</name>
    <dbReference type="NCBI Taxonomy" id="2578086"/>
    <lineage>
        <taxon>Viruses</taxon>
        <taxon>Duplodnaviria</taxon>
        <taxon>Heunggongvirae</taxon>
        <taxon>Uroviricota</taxon>
        <taxon>Caudoviricetes</taxon>
        <taxon>Chimalliviridae</taxon>
        <taxon>Gorgonvirinae</taxon>
        <taxon>Aphroditevirus</taxon>
        <taxon>Aphroditevirus USC1</taxon>
    </lineage>
</organism>
<proteinExistence type="predicted"/>
<name>A0A513SPV9_9CAUD</name>
<accession>A0A513SPV9</accession>
<sequence length="69" mass="7893">MNKLAIAVVVAATLSSPPPTLAIQCDWEQCFDYDFLPTEVRRPPLKINAVGTNNLNNAHHFYYYVRRNN</sequence>
<dbReference type="EMBL" id="MK358448">
    <property type="protein sequence ID" value="QCW23166.1"/>
    <property type="molecule type" value="Genomic_DNA"/>
</dbReference>
<evidence type="ECO:0000313" key="2">
    <source>
        <dbReference type="Proteomes" id="UP000316194"/>
    </source>
</evidence>
<dbReference type="Proteomes" id="UP000316194">
    <property type="component" value="Segment"/>
</dbReference>
<reference evidence="1 2" key="1">
    <citation type="submission" date="2019-01" db="EMBL/GenBank/DDBJ databases">
        <authorList>
            <person name="Le T.S."/>
            <person name="Kurtboke I."/>
        </authorList>
    </citation>
    <scope>NUCLEOTIDE SEQUENCE [LARGE SCALE GENOMIC DNA]</scope>
</reference>